<evidence type="ECO:0000313" key="3">
    <source>
        <dbReference type="Proteomes" id="UP001318300"/>
    </source>
</evidence>
<name>A0ABX0TA50_9MICO</name>
<proteinExistence type="predicted"/>
<evidence type="ECO:0000313" key="2">
    <source>
        <dbReference type="EMBL" id="NII42392.1"/>
    </source>
</evidence>
<dbReference type="RefSeq" id="WP_166781397.1">
    <property type="nucleotide sequence ID" value="NZ_JAAOYO010000005.1"/>
</dbReference>
<keyword evidence="3" id="KW-1185">Reference proteome</keyword>
<comment type="caution">
    <text evidence="2">The sequence shown here is derived from an EMBL/GenBank/DDBJ whole genome shotgun (WGS) entry which is preliminary data.</text>
</comment>
<dbReference type="Proteomes" id="UP001318300">
    <property type="component" value="Unassembled WGS sequence"/>
</dbReference>
<accession>A0ABX0TA50</accession>
<evidence type="ECO:0000256" key="1">
    <source>
        <dbReference type="SAM" id="MobiDB-lite"/>
    </source>
</evidence>
<evidence type="ECO:0008006" key="4">
    <source>
        <dbReference type="Google" id="ProtNLM"/>
    </source>
</evidence>
<organism evidence="2 3">
    <name type="scientific">Curtobacterium salicis</name>
    <dbReference type="NCBI Taxonomy" id="1779862"/>
    <lineage>
        <taxon>Bacteria</taxon>
        <taxon>Bacillati</taxon>
        <taxon>Actinomycetota</taxon>
        <taxon>Actinomycetes</taxon>
        <taxon>Micrococcales</taxon>
        <taxon>Microbacteriaceae</taxon>
        <taxon>Curtobacterium</taxon>
    </lineage>
</organism>
<reference evidence="2 3" key="1">
    <citation type="submission" date="2020-03" db="EMBL/GenBank/DDBJ databases">
        <title>Above-ground endophytic microbial communities from plants in different locations in the United States.</title>
        <authorList>
            <person name="Frank C."/>
        </authorList>
    </citation>
    <scope>NUCLEOTIDE SEQUENCE [LARGE SCALE GENOMIC DNA]</scope>
    <source>
        <strain evidence="2 3">WW7</strain>
    </source>
</reference>
<feature type="region of interest" description="Disordered" evidence="1">
    <location>
        <begin position="1"/>
        <end position="22"/>
    </location>
</feature>
<gene>
    <name evidence="2" type="ORF">E9228_003061</name>
</gene>
<feature type="compositionally biased region" description="Basic and acidic residues" evidence="1">
    <location>
        <begin position="13"/>
        <end position="22"/>
    </location>
</feature>
<protein>
    <recommendedName>
        <fullName evidence="4">CopG family transcriptional regulator</fullName>
    </recommendedName>
</protein>
<dbReference type="EMBL" id="JAAOYO010000005">
    <property type="protein sequence ID" value="NII42392.1"/>
    <property type="molecule type" value="Genomic_DNA"/>
</dbReference>
<sequence length="61" mass="6734">MLPRLPMTRPGRSRRDVGSDGLTDDERAALVAEYHATVARKSLKAVEKDVIDRWLASRAAG</sequence>